<gene>
    <name evidence="1" type="ORF">NCTC10696_04157</name>
</gene>
<accession>A0AAX3IAE0</accession>
<reference evidence="1 2" key="1">
    <citation type="submission" date="2019-05" db="EMBL/GenBank/DDBJ databases">
        <authorList>
            <consortium name="Pathogen Informatics"/>
        </authorList>
    </citation>
    <scope>NUCLEOTIDE SEQUENCE [LARGE SCALE GENOMIC DNA]</scope>
    <source>
        <strain evidence="1 2">NCTC10696</strain>
    </source>
</reference>
<evidence type="ECO:0000313" key="2">
    <source>
        <dbReference type="Proteomes" id="UP000306562"/>
    </source>
</evidence>
<dbReference type="AlphaFoldDB" id="A0AAX3IAE0"/>
<evidence type="ECO:0008006" key="3">
    <source>
        <dbReference type="Google" id="ProtNLM"/>
    </source>
</evidence>
<protein>
    <recommendedName>
        <fullName evidence="3">Dockerin domain-containing protein</fullName>
    </recommendedName>
</protein>
<proteinExistence type="predicted"/>
<dbReference type="Proteomes" id="UP000306562">
    <property type="component" value="Chromosome"/>
</dbReference>
<name>A0AAX3IAE0_9PSED</name>
<evidence type="ECO:0000313" key="1">
    <source>
        <dbReference type="EMBL" id="VTR03072.1"/>
    </source>
</evidence>
<sequence length="207" mass="23207">MGACRFFLLRVCIMRFLILRAYDITDNARPDVVYLDFYDDTLAQPLAMAAAAVDMKGDGRLDWRLADDINHNGVTDTLDAAMALEFAQQFLEFNWFSQDGSADKYLMVFAVDFDANGIPDTVRLHFHQGEGQLDDESLAYTAAYFTNEVGTADGAHISQDVNNDGRVNGVDAELVRRFSSNFLLFGWHDARRPTPSTPPCKPLLNRP</sequence>
<organism evidence="1 2">
    <name type="scientific">Pseudomonas synxantha</name>
    <dbReference type="NCBI Taxonomy" id="47883"/>
    <lineage>
        <taxon>Bacteria</taxon>
        <taxon>Pseudomonadati</taxon>
        <taxon>Pseudomonadota</taxon>
        <taxon>Gammaproteobacteria</taxon>
        <taxon>Pseudomonadales</taxon>
        <taxon>Pseudomonadaceae</taxon>
        <taxon>Pseudomonas</taxon>
    </lineage>
</organism>
<dbReference type="EMBL" id="LR590482">
    <property type="protein sequence ID" value="VTR03072.1"/>
    <property type="molecule type" value="Genomic_DNA"/>
</dbReference>